<dbReference type="InterPro" id="IPR036061">
    <property type="entry name" value="CheW-like_dom_sf"/>
</dbReference>
<accession>S2E2B1</accession>
<dbReference type="InterPro" id="IPR039315">
    <property type="entry name" value="CheW"/>
</dbReference>
<evidence type="ECO:0000259" key="1">
    <source>
        <dbReference type="PROSITE" id="PS50851"/>
    </source>
</evidence>
<feature type="domain" description="CheW-like" evidence="1">
    <location>
        <begin position="10"/>
        <end position="156"/>
    </location>
</feature>
<comment type="caution">
    <text evidence="2">The sequence shown here is derived from an EMBL/GenBank/DDBJ whole genome shotgun (WGS) entry which is preliminary data.</text>
</comment>
<dbReference type="Pfam" id="PF01584">
    <property type="entry name" value="CheW"/>
    <property type="match status" value="1"/>
</dbReference>
<dbReference type="InterPro" id="IPR002545">
    <property type="entry name" value="CheW-lke_dom"/>
</dbReference>
<dbReference type="GO" id="GO:0007165">
    <property type="term" value="P:signal transduction"/>
    <property type="evidence" value="ECO:0007669"/>
    <property type="project" value="InterPro"/>
</dbReference>
<dbReference type="SMART" id="SM00260">
    <property type="entry name" value="CheW"/>
    <property type="match status" value="1"/>
</dbReference>
<protein>
    <submittedName>
        <fullName evidence="2">CheW-like protein</fullName>
    </submittedName>
</protein>
<reference evidence="2 3" key="1">
    <citation type="journal article" date="2012" name="J. Bacteriol.">
        <title>Genome Sequence of "Candidatus Nitrosoarchaeum limnia" BG20, a Low-Salinity Ammonia-Oxidizing Archaeon from the San Francisco Bay Estuary.</title>
        <authorList>
            <person name="Mosier A.C."/>
            <person name="Allen E.E."/>
            <person name="Kim M."/>
            <person name="Ferriera S."/>
            <person name="Francis C.A."/>
        </authorList>
    </citation>
    <scope>NUCLEOTIDE SEQUENCE [LARGE SCALE GENOMIC DNA]</scope>
    <source>
        <strain evidence="2 3">BG20</strain>
    </source>
</reference>
<dbReference type="Proteomes" id="UP000014065">
    <property type="component" value="Unassembled WGS sequence"/>
</dbReference>
<dbReference type="AlphaFoldDB" id="S2E2B1"/>
<dbReference type="Gene3D" id="2.30.30.40">
    <property type="entry name" value="SH3 Domains"/>
    <property type="match status" value="1"/>
</dbReference>
<dbReference type="PROSITE" id="PS50851">
    <property type="entry name" value="CHEW"/>
    <property type="match status" value="1"/>
</dbReference>
<dbReference type="Gene3D" id="2.40.50.180">
    <property type="entry name" value="CheA-289, Domain 4"/>
    <property type="match status" value="1"/>
</dbReference>
<keyword evidence="3" id="KW-1185">Reference proteome</keyword>
<dbReference type="PANTHER" id="PTHR22617">
    <property type="entry name" value="CHEMOTAXIS SENSOR HISTIDINE KINASE-RELATED"/>
    <property type="match status" value="1"/>
</dbReference>
<sequence>MSTEIIINDVLQVVSFTVAEKSKKKGNYCISIDQVKEIRIVDTVTKIPKSKSYVKGLMNLRGKIIPVIDVNSKLGLGETIISANSKQRILVTDVNNTLTGLLVDEVNDVIKISSKDIDDVPSNMFADNNFFKGIVKIHDNIIMILDIEKFLNHSNYTDNHNDSSNHIGHNLKNFKDTCEINGITPEIDELIKQEINK</sequence>
<dbReference type="GO" id="GO:0006935">
    <property type="term" value="P:chemotaxis"/>
    <property type="evidence" value="ECO:0007669"/>
    <property type="project" value="InterPro"/>
</dbReference>
<gene>
    <name evidence="2" type="ORF">BG20_I0860</name>
</gene>
<dbReference type="RefSeq" id="WP_010192296.1">
    <property type="nucleotide sequence ID" value="NZ_AHJG01000183.1"/>
</dbReference>
<organism evidence="2 3">
    <name type="scientific">Candidatus Nitrosarchaeum limnium BG20</name>
    <dbReference type="NCBI Taxonomy" id="859192"/>
    <lineage>
        <taxon>Archaea</taxon>
        <taxon>Nitrososphaerota</taxon>
        <taxon>Nitrososphaeria</taxon>
        <taxon>Nitrosopumilales</taxon>
        <taxon>Nitrosopumilaceae</taxon>
        <taxon>Nitrosarchaeum</taxon>
    </lineage>
</organism>
<dbReference type="PATRIC" id="fig|859192.6.peg.1293"/>
<dbReference type="EMBL" id="AHJG01000183">
    <property type="protein sequence ID" value="EPA05465.1"/>
    <property type="molecule type" value="Genomic_DNA"/>
</dbReference>
<dbReference type="SUPFAM" id="SSF50341">
    <property type="entry name" value="CheW-like"/>
    <property type="match status" value="1"/>
</dbReference>
<name>S2E2B1_9ARCH</name>
<dbReference type="OrthoDB" id="115049at2157"/>
<evidence type="ECO:0000313" key="3">
    <source>
        <dbReference type="Proteomes" id="UP000014065"/>
    </source>
</evidence>
<proteinExistence type="predicted"/>
<evidence type="ECO:0000313" key="2">
    <source>
        <dbReference type="EMBL" id="EPA05465.1"/>
    </source>
</evidence>
<dbReference type="PANTHER" id="PTHR22617:SF23">
    <property type="entry name" value="CHEMOTAXIS PROTEIN CHEW"/>
    <property type="match status" value="1"/>
</dbReference>
<dbReference type="GO" id="GO:0005829">
    <property type="term" value="C:cytosol"/>
    <property type="evidence" value="ECO:0007669"/>
    <property type="project" value="TreeGrafter"/>
</dbReference>